<proteinExistence type="predicted"/>
<comment type="caution">
    <text evidence="2">The sequence shown here is derived from an EMBL/GenBank/DDBJ whole genome shotgun (WGS) entry which is preliminary data.</text>
</comment>
<evidence type="ECO:0000313" key="2">
    <source>
        <dbReference type="EMBL" id="KAL1837643.1"/>
    </source>
</evidence>
<gene>
    <name evidence="2" type="ORF">VTK73DRAFT_4627</name>
</gene>
<dbReference type="EMBL" id="JAZHXJ010002607">
    <property type="protein sequence ID" value="KAL1837643.1"/>
    <property type="molecule type" value="Genomic_DNA"/>
</dbReference>
<protein>
    <submittedName>
        <fullName evidence="2">Uncharacterized protein</fullName>
    </submittedName>
</protein>
<organism evidence="2 3">
    <name type="scientific">Phialemonium thermophilum</name>
    <dbReference type="NCBI Taxonomy" id="223376"/>
    <lineage>
        <taxon>Eukaryota</taxon>
        <taxon>Fungi</taxon>
        <taxon>Dikarya</taxon>
        <taxon>Ascomycota</taxon>
        <taxon>Pezizomycotina</taxon>
        <taxon>Sordariomycetes</taxon>
        <taxon>Sordariomycetidae</taxon>
        <taxon>Cephalothecales</taxon>
        <taxon>Cephalothecaceae</taxon>
        <taxon>Phialemonium</taxon>
    </lineage>
</organism>
<sequence length="93" mass="10613">MPQVEILSGGSHSPNYVPWAGKKRGVGEEPQRQESEKEISFQTERSRCRKRSREREDERRRRGRGRGRNSWHSYPEMASLLAANLASGATTLS</sequence>
<evidence type="ECO:0000256" key="1">
    <source>
        <dbReference type="SAM" id="MobiDB-lite"/>
    </source>
</evidence>
<keyword evidence="3" id="KW-1185">Reference proteome</keyword>
<accession>A0ABR3V778</accession>
<dbReference type="Proteomes" id="UP001586593">
    <property type="component" value="Unassembled WGS sequence"/>
</dbReference>
<name>A0ABR3V778_9PEZI</name>
<feature type="region of interest" description="Disordered" evidence="1">
    <location>
        <begin position="1"/>
        <end position="75"/>
    </location>
</feature>
<reference evidence="2 3" key="1">
    <citation type="journal article" date="2024" name="Commun. Biol.">
        <title>Comparative genomic analysis of thermophilic fungi reveals convergent evolutionary adaptations and gene losses.</title>
        <authorList>
            <person name="Steindorff A.S."/>
            <person name="Aguilar-Pontes M.V."/>
            <person name="Robinson A.J."/>
            <person name="Andreopoulos B."/>
            <person name="LaButti K."/>
            <person name="Kuo A."/>
            <person name="Mondo S."/>
            <person name="Riley R."/>
            <person name="Otillar R."/>
            <person name="Haridas S."/>
            <person name="Lipzen A."/>
            <person name="Grimwood J."/>
            <person name="Schmutz J."/>
            <person name="Clum A."/>
            <person name="Reid I.D."/>
            <person name="Moisan M.C."/>
            <person name="Butler G."/>
            <person name="Nguyen T.T.M."/>
            <person name="Dewar K."/>
            <person name="Conant G."/>
            <person name="Drula E."/>
            <person name="Henrissat B."/>
            <person name="Hansel C."/>
            <person name="Singer S."/>
            <person name="Hutchinson M.I."/>
            <person name="de Vries R.P."/>
            <person name="Natvig D.O."/>
            <person name="Powell A.J."/>
            <person name="Tsang A."/>
            <person name="Grigoriev I.V."/>
        </authorList>
    </citation>
    <scope>NUCLEOTIDE SEQUENCE [LARGE SCALE GENOMIC DNA]</scope>
    <source>
        <strain evidence="2 3">ATCC 24622</strain>
    </source>
</reference>
<feature type="compositionally biased region" description="Basic and acidic residues" evidence="1">
    <location>
        <begin position="25"/>
        <end position="39"/>
    </location>
</feature>
<evidence type="ECO:0000313" key="3">
    <source>
        <dbReference type="Proteomes" id="UP001586593"/>
    </source>
</evidence>